<feature type="domain" description="Aminoglycoside phosphotransferase" evidence="1">
    <location>
        <begin position="92"/>
        <end position="269"/>
    </location>
</feature>
<dbReference type="SUPFAM" id="SSF56112">
    <property type="entry name" value="Protein kinase-like (PK-like)"/>
    <property type="match status" value="1"/>
</dbReference>
<keyword evidence="3" id="KW-1185">Reference proteome</keyword>
<reference evidence="2 3" key="1">
    <citation type="submission" date="2019-10" db="EMBL/GenBank/DDBJ databases">
        <title>Whole genome shotgun sequence of Acrocarpospora corrugata NBRC 13972.</title>
        <authorList>
            <person name="Ichikawa N."/>
            <person name="Kimura A."/>
            <person name="Kitahashi Y."/>
            <person name="Komaki H."/>
            <person name="Oguchi A."/>
        </authorList>
    </citation>
    <scope>NUCLEOTIDE SEQUENCE [LARGE SCALE GENOMIC DNA]</scope>
    <source>
        <strain evidence="2 3">NBRC 13972</strain>
    </source>
</reference>
<dbReference type="Gene3D" id="3.90.1200.10">
    <property type="match status" value="1"/>
</dbReference>
<dbReference type="InterPro" id="IPR011009">
    <property type="entry name" value="Kinase-like_dom_sf"/>
</dbReference>
<evidence type="ECO:0000313" key="3">
    <source>
        <dbReference type="Proteomes" id="UP000334990"/>
    </source>
</evidence>
<evidence type="ECO:0000259" key="1">
    <source>
        <dbReference type="Pfam" id="PF01636"/>
    </source>
</evidence>
<dbReference type="InterPro" id="IPR051678">
    <property type="entry name" value="AGP_Transferase"/>
</dbReference>
<comment type="caution">
    <text evidence="2">The sequence shown here is derived from an EMBL/GenBank/DDBJ whole genome shotgun (WGS) entry which is preliminary data.</text>
</comment>
<protein>
    <recommendedName>
        <fullName evidence="1">Aminoglycoside phosphotransferase domain-containing protein</fullName>
    </recommendedName>
</protein>
<name>A0A5M3W8A2_9ACTN</name>
<gene>
    <name evidence="2" type="ORF">Acor_47840</name>
</gene>
<dbReference type="AlphaFoldDB" id="A0A5M3W8A2"/>
<dbReference type="OrthoDB" id="2570531at2"/>
<sequence>MPPVSACRSRASAVTGPVVPPAVAEWAVRTTGCERIGRYTVQPLSGGTVSGSVERITLHMSGISGDADPATREVQVVRKRAFPHEVAGLSAAQALRPAATAIPELITWGRDQYGLWLITPFVAGVLLSDQEAPANLFESLARLHGHFHGAADLPDELPRVDVRWWQQLCLEWVLPQIARHSDRHPLATITRASAVVTDAATHGQTLTQLSPTLLHGDVHPGNVLIDGQSAWLIDWGSCRVGPAMLDLANLVALDSEEFAIYRRAWEESTEIPFDADQADLGYRWAALQIPIQYLPWMIENLTTTEVETALDRAEQALAAL</sequence>
<dbReference type="PANTHER" id="PTHR21310">
    <property type="entry name" value="AMINOGLYCOSIDE PHOSPHOTRANSFERASE-RELATED-RELATED"/>
    <property type="match status" value="1"/>
</dbReference>
<evidence type="ECO:0000313" key="2">
    <source>
        <dbReference type="EMBL" id="GES02718.1"/>
    </source>
</evidence>
<proteinExistence type="predicted"/>
<dbReference type="Proteomes" id="UP000334990">
    <property type="component" value="Unassembled WGS sequence"/>
</dbReference>
<accession>A0A5M3W8A2</accession>
<dbReference type="InterPro" id="IPR002575">
    <property type="entry name" value="Aminoglycoside_PTrfase"/>
</dbReference>
<organism evidence="2 3">
    <name type="scientific">Acrocarpospora corrugata</name>
    <dbReference type="NCBI Taxonomy" id="35763"/>
    <lineage>
        <taxon>Bacteria</taxon>
        <taxon>Bacillati</taxon>
        <taxon>Actinomycetota</taxon>
        <taxon>Actinomycetes</taxon>
        <taxon>Streptosporangiales</taxon>
        <taxon>Streptosporangiaceae</taxon>
        <taxon>Acrocarpospora</taxon>
    </lineage>
</organism>
<dbReference type="EMBL" id="BLAD01000061">
    <property type="protein sequence ID" value="GES02718.1"/>
    <property type="molecule type" value="Genomic_DNA"/>
</dbReference>
<dbReference type="Pfam" id="PF01636">
    <property type="entry name" value="APH"/>
    <property type="match status" value="1"/>
</dbReference>